<proteinExistence type="predicted"/>
<feature type="region of interest" description="Disordered" evidence="1">
    <location>
        <begin position="1"/>
        <end position="21"/>
    </location>
</feature>
<accession>A0A9D4KMM7</accession>
<dbReference type="EMBL" id="JAIWYP010000004">
    <property type="protein sequence ID" value="KAH3842365.1"/>
    <property type="molecule type" value="Genomic_DNA"/>
</dbReference>
<evidence type="ECO:0008006" key="4">
    <source>
        <dbReference type="Google" id="ProtNLM"/>
    </source>
</evidence>
<evidence type="ECO:0000313" key="2">
    <source>
        <dbReference type="EMBL" id="KAH3842365.1"/>
    </source>
</evidence>
<feature type="compositionally biased region" description="Basic and acidic residues" evidence="1">
    <location>
        <begin position="9"/>
        <end position="21"/>
    </location>
</feature>
<keyword evidence="3" id="KW-1185">Reference proteome</keyword>
<protein>
    <recommendedName>
        <fullName evidence="4">GIY-YIG domain-containing protein</fullName>
    </recommendedName>
</protein>
<evidence type="ECO:0000313" key="3">
    <source>
        <dbReference type="Proteomes" id="UP000828390"/>
    </source>
</evidence>
<evidence type="ECO:0000256" key="1">
    <source>
        <dbReference type="SAM" id="MobiDB-lite"/>
    </source>
</evidence>
<sequence length="93" mass="10812">MVYVGETSRSLKERAKEHEADVRLRRNKPISEHFNGAGHRVQDMGVSVSQIRDSSHYYRLIKELEFITKFQTQSPNGLNTKNQLDVLLRETIL</sequence>
<organism evidence="2 3">
    <name type="scientific">Dreissena polymorpha</name>
    <name type="common">Zebra mussel</name>
    <name type="synonym">Mytilus polymorpha</name>
    <dbReference type="NCBI Taxonomy" id="45954"/>
    <lineage>
        <taxon>Eukaryota</taxon>
        <taxon>Metazoa</taxon>
        <taxon>Spiralia</taxon>
        <taxon>Lophotrochozoa</taxon>
        <taxon>Mollusca</taxon>
        <taxon>Bivalvia</taxon>
        <taxon>Autobranchia</taxon>
        <taxon>Heteroconchia</taxon>
        <taxon>Euheterodonta</taxon>
        <taxon>Imparidentia</taxon>
        <taxon>Neoheterodontei</taxon>
        <taxon>Myida</taxon>
        <taxon>Dreissenoidea</taxon>
        <taxon>Dreissenidae</taxon>
        <taxon>Dreissena</taxon>
    </lineage>
</organism>
<comment type="caution">
    <text evidence="2">The sequence shown here is derived from an EMBL/GenBank/DDBJ whole genome shotgun (WGS) entry which is preliminary data.</text>
</comment>
<gene>
    <name evidence="2" type="ORF">DPMN_115862</name>
</gene>
<reference evidence="2" key="2">
    <citation type="submission" date="2020-11" db="EMBL/GenBank/DDBJ databases">
        <authorList>
            <person name="McCartney M.A."/>
            <person name="Auch B."/>
            <person name="Kono T."/>
            <person name="Mallez S."/>
            <person name="Becker A."/>
            <person name="Gohl D.M."/>
            <person name="Silverstein K.A.T."/>
            <person name="Koren S."/>
            <person name="Bechman K.B."/>
            <person name="Herman A."/>
            <person name="Abrahante J.E."/>
            <person name="Garbe J."/>
        </authorList>
    </citation>
    <scope>NUCLEOTIDE SEQUENCE</scope>
    <source>
        <strain evidence="2">Duluth1</strain>
        <tissue evidence="2">Whole animal</tissue>
    </source>
</reference>
<dbReference type="CDD" id="cd10442">
    <property type="entry name" value="GIY-YIG_PLEs"/>
    <property type="match status" value="1"/>
</dbReference>
<dbReference type="Proteomes" id="UP000828390">
    <property type="component" value="Unassembled WGS sequence"/>
</dbReference>
<name>A0A9D4KMM7_DREPO</name>
<reference evidence="2" key="1">
    <citation type="journal article" date="2019" name="bioRxiv">
        <title>The Genome of the Zebra Mussel, Dreissena polymorpha: A Resource for Invasive Species Research.</title>
        <authorList>
            <person name="McCartney M.A."/>
            <person name="Auch B."/>
            <person name="Kono T."/>
            <person name="Mallez S."/>
            <person name="Zhang Y."/>
            <person name="Obille A."/>
            <person name="Becker A."/>
            <person name="Abrahante J.E."/>
            <person name="Garbe J."/>
            <person name="Badalamenti J.P."/>
            <person name="Herman A."/>
            <person name="Mangelson H."/>
            <person name="Liachko I."/>
            <person name="Sullivan S."/>
            <person name="Sone E.D."/>
            <person name="Koren S."/>
            <person name="Silverstein K.A.T."/>
            <person name="Beckman K.B."/>
            <person name="Gohl D.M."/>
        </authorList>
    </citation>
    <scope>NUCLEOTIDE SEQUENCE</scope>
    <source>
        <strain evidence="2">Duluth1</strain>
        <tissue evidence="2">Whole animal</tissue>
    </source>
</reference>
<dbReference type="AlphaFoldDB" id="A0A9D4KMM7"/>